<proteinExistence type="predicted"/>
<dbReference type="InterPro" id="IPR025669">
    <property type="entry name" value="AAA_dom"/>
</dbReference>
<accession>X1ET22</accession>
<reference evidence="2" key="1">
    <citation type="journal article" date="2014" name="Front. Microbiol.">
        <title>High frequency of phylogenetically diverse reductive dehalogenase-homologous genes in deep subseafloor sedimentary metagenomes.</title>
        <authorList>
            <person name="Kawai M."/>
            <person name="Futagami T."/>
            <person name="Toyoda A."/>
            <person name="Takaki Y."/>
            <person name="Nishi S."/>
            <person name="Hori S."/>
            <person name="Arai W."/>
            <person name="Tsubouchi T."/>
            <person name="Morono Y."/>
            <person name="Uchiyama I."/>
            <person name="Ito T."/>
            <person name="Fujiyama A."/>
            <person name="Inagaki F."/>
            <person name="Takami H."/>
        </authorList>
    </citation>
    <scope>NUCLEOTIDE SEQUENCE</scope>
    <source>
        <strain evidence="2">Expedition CK06-06</strain>
    </source>
</reference>
<gene>
    <name evidence="2" type="ORF">S01H4_61550</name>
</gene>
<dbReference type="CDD" id="cd02042">
    <property type="entry name" value="ParAB_family"/>
    <property type="match status" value="1"/>
</dbReference>
<dbReference type="InterPro" id="IPR027417">
    <property type="entry name" value="P-loop_NTPase"/>
</dbReference>
<protein>
    <recommendedName>
        <fullName evidence="1">AAA domain-containing protein</fullName>
    </recommendedName>
</protein>
<feature type="non-terminal residue" evidence="2">
    <location>
        <position position="81"/>
    </location>
</feature>
<organism evidence="2">
    <name type="scientific">marine sediment metagenome</name>
    <dbReference type="NCBI Taxonomy" id="412755"/>
    <lineage>
        <taxon>unclassified sequences</taxon>
        <taxon>metagenomes</taxon>
        <taxon>ecological metagenomes</taxon>
    </lineage>
</organism>
<dbReference type="InterPro" id="IPR050678">
    <property type="entry name" value="DNA_Partitioning_ATPase"/>
</dbReference>
<dbReference type="EMBL" id="BART01036517">
    <property type="protein sequence ID" value="GAH11788.1"/>
    <property type="molecule type" value="Genomic_DNA"/>
</dbReference>
<dbReference type="AlphaFoldDB" id="X1ET22"/>
<feature type="domain" description="AAA" evidence="1">
    <location>
        <begin position="1"/>
        <end position="46"/>
    </location>
</feature>
<sequence length="81" mass="8728">MKKILCGQKKGGVGKSTLAGNLAVGLALRGNKVIIIDTDTQQTCVKWGSRRKLQNIDPQIDFATLLSKKGGNEQFIKTVEG</sequence>
<dbReference type="PANTHER" id="PTHR13696">
    <property type="entry name" value="P-LOOP CONTAINING NUCLEOSIDE TRIPHOSPHATE HYDROLASE"/>
    <property type="match status" value="1"/>
</dbReference>
<dbReference type="SUPFAM" id="SSF52540">
    <property type="entry name" value="P-loop containing nucleoside triphosphate hydrolases"/>
    <property type="match status" value="1"/>
</dbReference>
<dbReference type="Gene3D" id="3.40.50.300">
    <property type="entry name" value="P-loop containing nucleotide triphosphate hydrolases"/>
    <property type="match status" value="1"/>
</dbReference>
<evidence type="ECO:0000259" key="1">
    <source>
        <dbReference type="Pfam" id="PF13614"/>
    </source>
</evidence>
<evidence type="ECO:0000313" key="2">
    <source>
        <dbReference type="EMBL" id="GAH11788.1"/>
    </source>
</evidence>
<name>X1ET22_9ZZZZ</name>
<dbReference type="PANTHER" id="PTHR13696:SF96">
    <property type="entry name" value="COBQ_COBB_MIND_PARA NUCLEOTIDE BINDING DOMAIN-CONTAINING PROTEIN"/>
    <property type="match status" value="1"/>
</dbReference>
<comment type="caution">
    <text evidence="2">The sequence shown here is derived from an EMBL/GenBank/DDBJ whole genome shotgun (WGS) entry which is preliminary data.</text>
</comment>
<dbReference type="Pfam" id="PF13614">
    <property type="entry name" value="AAA_31"/>
    <property type="match status" value="1"/>
</dbReference>